<dbReference type="PANTHER" id="PTHR16301:SF20">
    <property type="entry name" value="IMPACT FAMILY MEMBER YIGZ"/>
    <property type="match status" value="1"/>
</dbReference>
<evidence type="ECO:0000259" key="3">
    <source>
        <dbReference type="Pfam" id="PF09186"/>
    </source>
</evidence>
<sequence>MSEQSESSYAIPAESITVEHEVKRSRFIALVERIQDRQQALAAIEQAKMRYPDARHHCWAYIAGPPEGATSIAFNDDGEPQGTAGKPILNVLQHHKIGEVLVVVVRYFGGIKLGVGGLVRAYSGVTQAALQQLPTTLKVPCITATVSCQYPFEPILKTLLSDYQGTIIDCQYTDQVVMAIQLPVENKQLMATAIINKSKGQAIVSWPAYHEK</sequence>
<dbReference type="Pfam" id="PF01205">
    <property type="entry name" value="Impact_N"/>
    <property type="match status" value="1"/>
</dbReference>
<gene>
    <name evidence="4" type="ORF">ORQ98_17075</name>
</gene>
<dbReference type="InterPro" id="IPR020569">
    <property type="entry name" value="UPF0029_Impact_CS"/>
</dbReference>
<feature type="domain" description="UPF0029" evidence="3">
    <location>
        <begin position="146"/>
        <end position="201"/>
    </location>
</feature>
<dbReference type="PROSITE" id="PS00910">
    <property type="entry name" value="UPF0029"/>
    <property type="match status" value="1"/>
</dbReference>
<comment type="similarity">
    <text evidence="1">Belongs to the IMPACT family.</text>
</comment>
<evidence type="ECO:0000313" key="5">
    <source>
        <dbReference type="Proteomes" id="UP001528823"/>
    </source>
</evidence>
<dbReference type="SUPFAM" id="SSF54980">
    <property type="entry name" value="EF-G C-terminal domain-like"/>
    <property type="match status" value="1"/>
</dbReference>
<proteinExistence type="inferred from homology"/>
<dbReference type="Proteomes" id="UP001528823">
    <property type="component" value="Unassembled WGS sequence"/>
</dbReference>
<comment type="caution">
    <text evidence="4">The sequence shown here is derived from an EMBL/GenBank/DDBJ whole genome shotgun (WGS) entry which is preliminary data.</text>
</comment>
<reference evidence="4 5" key="1">
    <citation type="submission" date="2022-11" db="EMBL/GenBank/DDBJ databases">
        <title>Spartinivicinus poritis sp. nov., isolated from scleractinian coral Porites lutea.</title>
        <authorList>
            <person name="Zhang G."/>
            <person name="Cai L."/>
            <person name="Wei Q."/>
        </authorList>
    </citation>
    <scope>NUCLEOTIDE SEQUENCE [LARGE SCALE GENOMIC DNA]</scope>
    <source>
        <strain evidence="4 5">A2-2</strain>
    </source>
</reference>
<dbReference type="RefSeq" id="WP_274690003.1">
    <property type="nucleotide sequence ID" value="NZ_JAPMOU010000023.1"/>
</dbReference>
<dbReference type="EMBL" id="JAPMOU010000023">
    <property type="protein sequence ID" value="MDE1463669.1"/>
    <property type="molecule type" value="Genomic_DNA"/>
</dbReference>
<dbReference type="InterPro" id="IPR023582">
    <property type="entry name" value="Impact"/>
</dbReference>
<keyword evidence="5" id="KW-1185">Reference proteome</keyword>
<dbReference type="InterPro" id="IPR020568">
    <property type="entry name" value="Ribosomal_Su5_D2-typ_SF"/>
</dbReference>
<dbReference type="InterPro" id="IPR015269">
    <property type="entry name" value="UPF0029_Impact_C"/>
</dbReference>
<dbReference type="SUPFAM" id="SSF54211">
    <property type="entry name" value="Ribosomal protein S5 domain 2-like"/>
    <property type="match status" value="1"/>
</dbReference>
<dbReference type="Pfam" id="PF09186">
    <property type="entry name" value="DUF1949"/>
    <property type="match status" value="1"/>
</dbReference>
<evidence type="ECO:0000313" key="4">
    <source>
        <dbReference type="EMBL" id="MDE1463669.1"/>
    </source>
</evidence>
<protein>
    <submittedName>
        <fullName evidence="4">YigZ family protein</fullName>
    </submittedName>
</protein>
<dbReference type="InterPro" id="IPR001498">
    <property type="entry name" value="Impact_N"/>
</dbReference>
<dbReference type="InterPro" id="IPR035647">
    <property type="entry name" value="EFG_III/V"/>
</dbReference>
<dbReference type="Gene3D" id="3.30.230.30">
    <property type="entry name" value="Impact, N-terminal domain"/>
    <property type="match status" value="1"/>
</dbReference>
<dbReference type="InterPro" id="IPR015796">
    <property type="entry name" value="Impact_YigZ-like"/>
</dbReference>
<organism evidence="4 5">
    <name type="scientific">Spartinivicinus poritis</name>
    <dbReference type="NCBI Taxonomy" id="2994640"/>
    <lineage>
        <taxon>Bacteria</taxon>
        <taxon>Pseudomonadati</taxon>
        <taxon>Pseudomonadota</taxon>
        <taxon>Gammaproteobacteria</taxon>
        <taxon>Oceanospirillales</taxon>
        <taxon>Zooshikellaceae</taxon>
        <taxon>Spartinivicinus</taxon>
    </lineage>
</organism>
<feature type="domain" description="Impact N-terminal" evidence="2">
    <location>
        <begin position="23"/>
        <end position="130"/>
    </location>
</feature>
<dbReference type="NCBIfam" id="TIGR00257">
    <property type="entry name" value="IMPACT_YIGZ"/>
    <property type="match status" value="1"/>
</dbReference>
<name>A0ABT5UBB1_9GAMM</name>
<evidence type="ECO:0000256" key="1">
    <source>
        <dbReference type="ARBA" id="ARBA00007665"/>
    </source>
</evidence>
<dbReference type="Gene3D" id="3.30.70.240">
    <property type="match status" value="1"/>
</dbReference>
<dbReference type="InterPro" id="IPR036956">
    <property type="entry name" value="Impact_N_sf"/>
</dbReference>
<accession>A0ABT5UBB1</accession>
<dbReference type="PANTHER" id="PTHR16301">
    <property type="entry name" value="IMPACT-RELATED"/>
    <property type="match status" value="1"/>
</dbReference>
<evidence type="ECO:0000259" key="2">
    <source>
        <dbReference type="Pfam" id="PF01205"/>
    </source>
</evidence>